<feature type="compositionally biased region" description="Basic and acidic residues" evidence="6">
    <location>
        <begin position="718"/>
        <end position="727"/>
    </location>
</feature>
<keyword evidence="4" id="KW-0862">Zinc</keyword>
<dbReference type="SMART" id="SM00249">
    <property type="entry name" value="PHD"/>
    <property type="match status" value="1"/>
</dbReference>
<dbReference type="Proteomes" id="UP000734854">
    <property type="component" value="Unassembled WGS sequence"/>
</dbReference>
<feature type="region of interest" description="Disordered" evidence="6">
    <location>
        <begin position="566"/>
        <end position="600"/>
    </location>
</feature>
<feature type="compositionally biased region" description="Polar residues" evidence="6">
    <location>
        <begin position="777"/>
        <end position="786"/>
    </location>
</feature>
<evidence type="ECO:0000256" key="5">
    <source>
        <dbReference type="ARBA" id="ARBA00023242"/>
    </source>
</evidence>
<feature type="compositionally biased region" description="Basic and acidic residues" evidence="6">
    <location>
        <begin position="270"/>
        <end position="282"/>
    </location>
</feature>
<feature type="region of interest" description="Disordered" evidence="6">
    <location>
        <begin position="880"/>
        <end position="947"/>
    </location>
</feature>
<comment type="caution">
    <text evidence="8">The sequence shown here is derived from an EMBL/GenBank/DDBJ whole genome shotgun (WGS) entry which is preliminary data.</text>
</comment>
<evidence type="ECO:0000313" key="8">
    <source>
        <dbReference type="EMBL" id="KAG6521758.1"/>
    </source>
</evidence>
<feature type="region of interest" description="Disordered" evidence="6">
    <location>
        <begin position="717"/>
        <end position="786"/>
    </location>
</feature>
<feature type="domain" description="Zinc finger PHD-type" evidence="7">
    <location>
        <begin position="25"/>
        <end position="68"/>
    </location>
</feature>
<dbReference type="GO" id="GO:0008270">
    <property type="term" value="F:zinc ion binding"/>
    <property type="evidence" value="ECO:0007669"/>
    <property type="project" value="UniProtKB-KW"/>
</dbReference>
<evidence type="ECO:0000256" key="2">
    <source>
        <dbReference type="ARBA" id="ARBA00022723"/>
    </source>
</evidence>
<feature type="compositionally biased region" description="Polar residues" evidence="6">
    <location>
        <begin position="1112"/>
        <end position="1123"/>
    </location>
</feature>
<dbReference type="InterPro" id="IPR001965">
    <property type="entry name" value="Znf_PHD"/>
</dbReference>
<organism evidence="8 9">
    <name type="scientific">Zingiber officinale</name>
    <name type="common">Ginger</name>
    <name type="synonym">Amomum zingiber</name>
    <dbReference type="NCBI Taxonomy" id="94328"/>
    <lineage>
        <taxon>Eukaryota</taxon>
        <taxon>Viridiplantae</taxon>
        <taxon>Streptophyta</taxon>
        <taxon>Embryophyta</taxon>
        <taxon>Tracheophyta</taxon>
        <taxon>Spermatophyta</taxon>
        <taxon>Magnoliopsida</taxon>
        <taxon>Liliopsida</taxon>
        <taxon>Zingiberales</taxon>
        <taxon>Zingiberaceae</taxon>
        <taxon>Zingiber</taxon>
    </lineage>
</organism>
<feature type="compositionally biased region" description="Low complexity" evidence="6">
    <location>
        <begin position="1140"/>
        <end position="1153"/>
    </location>
</feature>
<feature type="compositionally biased region" description="Basic and acidic residues" evidence="6">
    <location>
        <begin position="189"/>
        <end position="200"/>
    </location>
</feature>
<dbReference type="PANTHER" id="PTHR14571">
    <property type="entry name" value="HISTONE-LYSINE N-METHYLTRANSFERASE SET-26-RELATED"/>
    <property type="match status" value="1"/>
</dbReference>
<feature type="compositionally biased region" description="Polar residues" evidence="6">
    <location>
        <begin position="752"/>
        <end position="770"/>
    </location>
</feature>
<dbReference type="AlphaFoldDB" id="A0A8J5LN69"/>
<evidence type="ECO:0000259" key="7">
    <source>
        <dbReference type="SMART" id="SM00249"/>
    </source>
</evidence>
<dbReference type="EMBL" id="JACMSC010000005">
    <property type="protein sequence ID" value="KAG6521758.1"/>
    <property type="molecule type" value="Genomic_DNA"/>
</dbReference>
<sequence length="1153" mass="126851">MKGRSQRLPQAEPSVDWGDGSWTVDCSCGVTFDDGEEMVSCDECGVWVHTRCSRYVGGEASFACHNCKAARRLRSARNLAAANEEEETEVARLLVELPTKTDAYPPPPPPPLPQQSHVSGATPSRRRFWGQIPLEDRVHVHGVPGGEPGLFGGHSTVFTSQLWKCTGYVPKKFNFRHMEFPGWGEDEEEVKKEETSKKDGEEVENPANRGADVLFSLSKEIIPYVPAKKFGSAMKREDRKIPTGSRSLISRNKDRSRVRTFGQANLAKKRREEPREAKDWSGKKKSTSIADKVVGENKRQGSVQFAGTKAFDFFKDKDLQLKEASNPDPKSEDKNVDIPLGPNFSGEPKILDYIDKPKHLQNNSNTEISSDQKMSEGTMMGTQVKAEKLDEWENSSKFNLTSRCAVTNITTLCVDEVGGSSVYCFKQPKDENNLDDQFSKASSHVIIDIRTAKPANIDIATGYKEILDEPLLLGTKAAVAPIAKLELNEGKADGADELSRVNLNVPVGNTAGDLHDLADLPSQLANPLSGNIQNLENKSTFASFGHKSQDGRRELKELKEGLLPRTCEPKKRRLEDSLEHKNSMEIGHGSKCSSESGNSQSQSLSKLVSVELNSAVSVIKDSLTPSSPLIPKLTISGVNLSTSISKSSAGKVSQTTKQTRVKVNSCIAPKEENAPIPVKDMEEVSENPTKGQSKVCIFSGSNLPQCSKTSYSSSSEHIVSDSKEESPFRASKVNSKHTAMGNLRSDNVVGSRHSQLASGQSKPVSSNPSQRTEKSHQTGPYTSAKVSNTSTFMHASVSSNATSTLSDEELALLLHQELNSSPRVPRIPRVRQASGMQSITNNGMTVFSRRPVSGGKDQISVFRRKNKEVGFRDINCNSELHDESRKKTRKPSLSYHKRQHSSTDKKKDSHIRSPDMTVKTDPLGPTEGERNDYPFSSPEVSEQNAPAACNSVGDIPRDDSSIISCTLPGLIDDIMSKTKHITYEELCSAVRPHWHELRKPNGERYAYPTYLHAVHDCLRNRSEWSHLIEQGPKTNSSKRRKAEFDSDAPTIESESEKASSRASKEEDNGVESHREDVPKGKRNARKRRRLELRGTSTEESRKRGSRAAISVCYTSAFSHSNEGNELLSEDENQGAGTHNGGTETSGSSSDDSS</sequence>
<evidence type="ECO:0000313" key="9">
    <source>
        <dbReference type="Proteomes" id="UP000734854"/>
    </source>
</evidence>
<dbReference type="GO" id="GO:0005634">
    <property type="term" value="C:nucleus"/>
    <property type="evidence" value="ECO:0007669"/>
    <property type="project" value="UniProtKB-SubCell"/>
</dbReference>
<dbReference type="InterPro" id="IPR056065">
    <property type="entry name" value="DUF7648"/>
</dbReference>
<evidence type="ECO:0000256" key="3">
    <source>
        <dbReference type="ARBA" id="ARBA00022771"/>
    </source>
</evidence>
<dbReference type="PROSITE" id="PS01359">
    <property type="entry name" value="ZF_PHD_1"/>
    <property type="match status" value="1"/>
</dbReference>
<accession>A0A8J5LN69</accession>
<keyword evidence="5" id="KW-0539">Nucleus</keyword>
<protein>
    <recommendedName>
        <fullName evidence="7">Zinc finger PHD-type domain-containing protein</fullName>
    </recommendedName>
</protein>
<dbReference type="Pfam" id="PF24659">
    <property type="entry name" value="DUF7648"/>
    <property type="match status" value="1"/>
</dbReference>
<feature type="compositionally biased region" description="Basic and acidic residues" evidence="6">
    <location>
        <begin position="1054"/>
        <end position="1079"/>
    </location>
</feature>
<feature type="compositionally biased region" description="Basic residues" evidence="6">
    <location>
        <begin position="886"/>
        <end position="900"/>
    </location>
</feature>
<gene>
    <name evidence="8" type="ORF">ZIOFF_018884</name>
</gene>
<dbReference type="InterPro" id="IPR019786">
    <property type="entry name" value="Zinc_finger_PHD-type_CS"/>
</dbReference>
<evidence type="ECO:0000256" key="1">
    <source>
        <dbReference type="ARBA" id="ARBA00004123"/>
    </source>
</evidence>
<keyword evidence="9" id="KW-1185">Reference proteome</keyword>
<evidence type="ECO:0000256" key="6">
    <source>
        <dbReference type="SAM" id="MobiDB-lite"/>
    </source>
</evidence>
<feature type="region of interest" description="Disordered" evidence="6">
    <location>
        <begin position="1029"/>
        <end position="1153"/>
    </location>
</feature>
<feature type="region of interest" description="Disordered" evidence="6">
    <location>
        <begin position="185"/>
        <end position="205"/>
    </location>
</feature>
<reference evidence="8 9" key="1">
    <citation type="submission" date="2020-08" db="EMBL/GenBank/DDBJ databases">
        <title>Plant Genome Project.</title>
        <authorList>
            <person name="Zhang R.-G."/>
        </authorList>
    </citation>
    <scope>NUCLEOTIDE SEQUENCE [LARGE SCALE GENOMIC DNA]</scope>
    <source>
        <tissue evidence="8">Rhizome</tissue>
    </source>
</reference>
<feature type="region of interest" description="Disordered" evidence="6">
    <location>
        <begin position="99"/>
        <end position="123"/>
    </location>
</feature>
<keyword evidence="3" id="KW-0863">Zinc-finger</keyword>
<feature type="compositionally biased region" description="Pro residues" evidence="6">
    <location>
        <begin position="104"/>
        <end position="113"/>
    </location>
</feature>
<evidence type="ECO:0000256" key="4">
    <source>
        <dbReference type="ARBA" id="ARBA00022833"/>
    </source>
</evidence>
<feature type="compositionally biased region" description="Basic residues" evidence="6">
    <location>
        <begin position="1080"/>
        <end position="1090"/>
    </location>
</feature>
<proteinExistence type="predicted"/>
<name>A0A8J5LN69_ZINOF</name>
<dbReference type="PANTHER" id="PTHR14571:SF9">
    <property type="entry name" value="HISTONE-LYSINE N-METHYLTRANSFERASE SET-26-RELATED"/>
    <property type="match status" value="1"/>
</dbReference>
<feature type="region of interest" description="Disordered" evidence="6">
    <location>
        <begin position="322"/>
        <end position="342"/>
    </location>
</feature>
<keyword evidence="2" id="KW-0479">Metal-binding</keyword>
<comment type="subcellular location">
    <subcellularLocation>
        <location evidence="1">Nucleus</location>
    </subcellularLocation>
</comment>
<feature type="compositionally biased region" description="Low complexity" evidence="6">
    <location>
        <begin position="589"/>
        <end position="600"/>
    </location>
</feature>
<dbReference type="OrthoDB" id="79252at2759"/>
<feature type="region of interest" description="Disordered" evidence="6">
    <location>
        <begin position="265"/>
        <end position="287"/>
    </location>
</feature>
<feature type="compositionally biased region" description="Basic and acidic residues" evidence="6">
    <location>
        <begin position="566"/>
        <end position="583"/>
    </location>
</feature>
<feature type="compositionally biased region" description="Basic and acidic residues" evidence="6">
    <location>
        <begin position="901"/>
        <end position="913"/>
    </location>
</feature>